<name>A0ABU9YCV3_9SPHN</name>
<keyword evidence="1" id="KW-0472">Membrane</keyword>
<evidence type="ECO:0000313" key="3">
    <source>
        <dbReference type="Proteomes" id="UP001419910"/>
    </source>
</evidence>
<reference evidence="2 3" key="1">
    <citation type="submission" date="2024-05" db="EMBL/GenBank/DDBJ databases">
        <authorList>
            <person name="Liu Q."/>
            <person name="Xin Y.-H."/>
        </authorList>
    </citation>
    <scope>NUCLEOTIDE SEQUENCE [LARGE SCALE GENOMIC DNA]</scope>
    <source>
        <strain evidence="2 3">CGMCC 1.10181</strain>
    </source>
</reference>
<feature type="transmembrane region" description="Helical" evidence="1">
    <location>
        <begin position="22"/>
        <end position="45"/>
    </location>
</feature>
<dbReference type="Proteomes" id="UP001419910">
    <property type="component" value="Unassembled WGS sequence"/>
</dbReference>
<sequence>MSDAKDEYAKSVNEKAIDSSNMVLKTLILIHGGSAVALLAFIGNLSGKTSPILGGKIGSLATTIIWFGWGVAITVAAMTCAYFTNYLTVGHAFADIEETKKRYAFWKAAFHIPAVLLTLSSLCLFLFGMYQVRDAISAALR</sequence>
<organism evidence="2 3">
    <name type="scientific">Sphingomonas oligophenolica</name>
    <dbReference type="NCBI Taxonomy" id="301154"/>
    <lineage>
        <taxon>Bacteria</taxon>
        <taxon>Pseudomonadati</taxon>
        <taxon>Pseudomonadota</taxon>
        <taxon>Alphaproteobacteria</taxon>
        <taxon>Sphingomonadales</taxon>
        <taxon>Sphingomonadaceae</taxon>
        <taxon>Sphingomonas</taxon>
    </lineage>
</organism>
<evidence type="ECO:0008006" key="4">
    <source>
        <dbReference type="Google" id="ProtNLM"/>
    </source>
</evidence>
<keyword evidence="3" id="KW-1185">Reference proteome</keyword>
<dbReference type="EMBL" id="JBDIME010000060">
    <property type="protein sequence ID" value="MEN2793644.1"/>
    <property type="molecule type" value="Genomic_DNA"/>
</dbReference>
<comment type="caution">
    <text evidence="2">The sequence shown here is derived from an EMBL/GenBank/DDBJ whole genome shotgun (WGS) entry which is preliminary data.</text>
</comment>
<feature type="transmembrane region" description="Helical" evidence="1">
    <location>
        <begin position="57"/>
        <end position="84"/>
    </location>
</feature>
<feature type="transmembrane region" description="Helical" evidence="1">
    <location>
        <begin position="104"/>
        <end position="127"/>
    </location>
</feature>
<dbReference type="RefSeq" id="WP_343891433.1">
    <property type="nucleotide sequence ID" value="NZ_BAAAEH010000041.1"/>
</dbReference>
<protein>
    <recommendedName>
        <fullName evidence="4">DUF1206 domain-containing protein</fullName>
    </recommendedName>
</protein>
<proteinExistence type="predicted"/>
<keyword evidence="1" id="KW-0812">Transmembrane</keyword>
<accession>A0ABU9YCV3</accession>
<gene>
    <name evidence="2" type="ORF">ABC974_28785</name>
</gene>
<evidence type="ECO:0000256" key="1">
    <source>
        <dbReference type="SAM" id="Phobius"/>
    </source>
</evidence>
<keyword evidence="1" id="KW-1133">Transmembrane helix</keyword>
<evidence type="ECO:0000313" key="2">
    <source>
        <dbReference type="EMBL" id="MEN2793644.1"/>
    </source>
</evidence>